<accession>A0ABX1MJ58</accession>
<comment type="caution">
    <text evidence="3">The sequence shown here is derived from an EMBL/GenBank/DDBJ whole genome shotgun (WGS) entry which is preliminary data.</text>
</comment>
<dbReference type="Gene3D" id="3.40.50.2300">
    <property type="match status" value="1"/>
</dbReference>
<reference evidence="3 4" key="1">
    <citation type="submission" date="2019-12" db="EMBL/GenBank/DDBJ databases">
        <title>Comparative genomics gives insights into the taxonomy of the Azoarcus-Aromatoleum group and reveals separate origins of nif in the plant-associated Azoarcus and non-plant-associated Aromatoleum sub-groups.</title>
        <authorList>
            <person name="Lafos M."/>
            <person name="Maluk M."/>
            <person name="Batista M."/>
            <person name="Junghare M."/>
            <person name="Carmona M."/>
            <person name="Faoro H."/>
            <person name="Cruz L.M."/>
            <person name="Battistoni F."/>
            <person name="De Souza E."/>
            <person name="Pedrosa F."/>
            <person name="Chen W.-M."/>
            <person name="Poole P.S."/>
            <person name="Dixon R.A."/>
            <person name="James E.K."/>
        </authorList>
    </citation>
    <scope>NUCLEOTIDE SEQUENCE [LARGE SCALE GENOMIC DNA]</scope>
    <source>
        <strain evidence="3 4">ToN1</strain>
    </source>
</reference>
<keyword evidence="4" id="KW-1185">Reference proteome</keyword>
<proteinExistence type="predicted"/>
<evidence type="ECO:0000313" key="4">
    <source>
        <dbReference type="Proteomes" id="UP000652074"/>
    </source>
</evidence>
<dbReference type="CDD" id="cd17557">
    <property type="entry name" value="REC_Rcp-like"/>
    <property type="match status" value="1"/>
</dbReference>
<protein>
    <submittedName>
        <fullName evidence="3">Response regulator</fullName>
    </submittedName>
</protein>
<dbReference type="PROSITE" id="PS50110">
    <property type="entry name" value="RESPONSE_REGULATORY"/>
    <property type="match status" value="1"/>
</dbReference>
<dbReference type="RefSeq" id="WP_169205413.1">
    <property type="nucleotide sequence ID" value="NZ_CP059560.1"/>
</dbReference>
<organism evidence="3 4">
    <name type="scientific">Aromatoleum petrolei</name>
    <dbReference type="NCBI Taxonomy" id="76116"/>
    <lineage>
        <taxon>Bacteria</taxon>
        <taxon>Pseudomonadati</taxon>
        <taxon>Pseudomonadota</taxon>
        <taxon>Betaproteobacteria</taxon>
        <taxon>Rhodocyclales</taxon>
        <taxon>Rhodocyclaceae</taxon>
        <taxon>Aromatoleum</taxon>
    </lineage>
</organism>
<dbReference type="SUPFAM" id="SSF52172">
    <property type="entry name" value="CheY-like"/>
    <property type="match status" value="1"/>
</dbReference>
<dbReference type="InterPro" id="IPR052893">
    <property type="entry name" value="TCS_response_regulator"/>
</dbReference>
<dbReference type="Pfam" id="PF00072">
    <property type="entry name" value="Response_reg"/>
    <property type="match status" value="1"/>
</dbReference>
<sequence>MTGEHAPRSILLVEDNPVDLDLALRAFARRGPDCRSIEVARDGEEALAFVRRWEQGQAPPALVLLDIKLPRVNGLEVLRQLKSHPRFGYIPVVMLTTSGEDADLGQAYELGANSYIIKPVNFARFIEVTEQIEQYWCLLNALPN</sequence>
<keyword evidence="1" id="KW-0597">Phosphoprotein</keyword>
<dbReference type="PANTHER" id="PTHR44520:SF1">
    <property type="entry name" value="TWO-COMPONENT SYSTEM REGULATORY PROTEIN"/>
    <property type="match status" value="1"/>
</dbReference>
<dbReference type="InterPro" id="IPR011006">
    <property type="entry name" value="CheY-like_superfamily"/>
</dbReference>
<evidence type="ECO:0000313" key="3">
    <source>
        <dbReference type="EMBL" id="NMF87980.1"/>
    </source>
</evidence>
<dbReference type="SMART" id="SM00448">
    <property type="entry name" value="REC"/>
    <property type="match status" value="1"/>
</dbReference>
<name>A0ABX1MJ58_9RHOO</name>
<feature type="modified residue" description="4-aspartylphosphate" evidence="1">
    <location>
        <position position="66"/>
    </location>
</feature>
<dbReference type="Proteomes" id="UP000652074">
    <property type="component" value="Unassembled WGS sequence"/>
</dbReference>
<feature type="domain" description="Response regulatory" evidence="2">
    <location>
        <begin position="9"/>
        <end position="133"/>
    </location>
</feature>
<dbReference type="EMBL" id="WTVR01000008">
    <property type="protein sequence ID" value="NMF87980.1"/>
    <property type="molecule type" value="Genomic_DNA"/>
</dbReference>
<evidence type="ECO:0000256" key="1">
    <source>
        <dbReference type="PROSITE-ProRule" id="PRU00169"/>
    </source>
</evidence>
<gene>
    <name evidence="3" type="ORF">GPA26_05745</name>
</gene>
<dbReference type="InterPro" id="IPR001789">
    <property type="entry name" value="Sig_transdc_resp-reg_receiver"/>
</dbReference>
<dbReference type="PANTHER" id="PTHR44520">
    <property type="entry name" value="RESPONSE REGULATOR RCP1-RELATED"/>
    <property type="match status" value="1"/>
</dbReference>
<evidence type="ECO:0000259" key="2">
    <source>
        <dbReference type="PROSITE" id="PS50110"/>
    </source>
</evidence>